<dbReference type="PATRIC" id="fig|44252.3.peg.2901"/>
<dbReference type="HOGENOM" id="CLU_082997_0_0_9"/>
<sequence>MSMVMFWDPGHGYAANVAAACAVTVGLHYPLRVLLLNDGRHGSGVEEGLRAGSRHAPESGPGDTGAMDTRLSEYGADALLRLSASGLLTKANYSDYTLPVIRGRLDLATGVRAGDLRGTSGFGEGEGLLELAMAAEQSYDLVLRHAPRIRELPEASAGSEGEIVVAVLQQRRSQLDDFFAALANQPLAGRRKLCVVLAPYDPGCALNLANLKRRYRSDLPVHGIPYDTEFADAWNDRDVLSFFRRYRLLPKRGGSREAMLSCCRDLSRNLLELAGQAAGQAARERGA</sequence>
<feature type="region of interest" description="Disordered" evidence="1">
    <location>
        <begin position="46"/>
        <end position="66"/>
    </location>
</feature>
<name>A0A090ZXG2_PAEMA</name>
<dbReference type="STRING" id="44252.DJ90_4983"/>
<organism evidence="2 3">
    <name type="scientific">Paenibacillus macerans</name>
    <name type="common">Bacillus macerans</name>
    <dbReference type="NCBI Taxonomy" id="44252"/>
    <lineage>
        <taxon>Bacteria</taxon>
        <taxon>Bacillati</taxon>
        <taxon>Bacillota</taxon>
        <taxon>Bacilli</taxon>
        <taxon>Bacillales</taxon>
        <taxon>Paenibacillaceae</taxon>
        <taxon>Paenibacillus</taxon>
    </lineage>
</organism>
<dbReference type="AlphaFoldDB" id="A0A090ZXG2"/>
<dbReference type="EMBL" id="JMQA01000026">
    <property type="protein sequence ID" value="KFN08821.1"/>
    <property type="molecule type" value="Genomic_DNA"/>
</dbReference>
<dbReference type="Proteomes" id="UP000029278">
    <property type="component" value="Unassembled WGS sequence"/>
</dbReference>
<accession>A0A090ZXG2</accession>
<protein>
    <submittedName>
        <fullName evidence="2">Uncharacterized protein</fullName>
    </submittedName>
</protein>
<reference evidence="2 3" key="1">
    <citation type="submission" date="2014-04" db="EMBL/GenBank/DDBJ databases">
        <authorList>
            <person name="Bishop-Lilly K.A."/>
            <person name="Broomall S.M."/>
            <person name="Chain P.S."/>
            <person name="Chertkov O."/>
            <person name="Coyne S.R."/>
            <person name="Daligault H.E."/>
            <person name="Davenport K.W."/>
            <person name="Erkkila T."/>
            <person name="Frey K.G."/>
            <person name="Gibbons H.S."/>
            <person name="Gu W."/>
            <person name="Jaissle J."/>
            <person name="Johnson S.L."/>
            <person name="Koroleva G.I."/>
            <person name="Ladner J.T."/>
            <person name="Lo C.-C."/>
            <person name="Minogue T.D."/>
            <person name="Munk C."/>
            <person name="Palacios G.F."/>
            <person name="Redden C.L."/>
            <person name="Rosenzweig C.N."/>
            <person name="Scholz M.B."/>
            <person name="Teshima H."/>
            <person name="Xu Y."/>
        </authorList>
    </citation>
    <scope>NUCLEOTIDE SEQUENCE [LARGE SCALE GENOMIC DNA]</scope>
    <source>
        <strain evidence="2 3">8244</strain>
    </source>
</reference>
<comment type="caution">
    <text evidence="2">The sequence shown here is derived from an EMBL/GenBank/DDBJ whole genome shotgun (WGS) entry which is preliminary data.</text>
</comment>
<evidence type="ECO:0000313" key="3">
    <source>
        <dbReference type="Proteomes" id="UP000029278"/>
    </source>
</evidence>
<proteinExistence type="predicted"/>
<gene>
    <name evidence="2" type="ORF">DJ90_4983</name>
</gene>
<evidence type="ECO:0000256" key="1">
    <source>
        <dbReference type="SAM" id="MobiDB-lite"/>
    </source>
</evidence>
<keyword evidence="3" id="KW-1185">Reference proteome</keyword>
<evidence type="ECO:0000313" key="2">
    <source>
        <dbReference type="EMBL" id="KFN08821.1"/>
    </source>
</evidence>